<dbReference type="InterPro" id="IPR010419">
    <property type="entry name" value="CO_DH_gsu"/>
</dbReference>
<name>A0A158GFW6_9BURK</name>
<dbReference type="PANTHER" id="PTHR38588:SF1">
    <property type="entry name" value="BLL0334 PROTEIN"/>
    <property type="match status" value="1"/>
</dbReference>
<sequence length="184" mass="19342">MELTETHTLPVPQQRAWEALNDTEILRACIPGCESIDADGENAYAVAMTASVGPVKARFKGRMNLTDIDAPHTYTIVFEGQGGAAGFSKGSAKVNLEPGDHAESTVLSYSANAQVGGKLAQIGSRLVDGAARKIAGEFFKRFSAQLQGAPEAQGNEASEEGEAPADADGESKGKKSWTAWISKS</sequence>
<proteinExistence type="predicted"/>
<accession>A0A158GFW6</accession>
<dbReference type="Proteomes" id="UP000054977">
    <property type="component" value="Unassembled WGS sequence"/>
</dbReference>
<dbReference type="OrthoDB" id="9787428at2"/>
<organism evidence="2 3">
    <name type="scientific">Caballeronia humi</name>
    <dbReference type="NCBI Taxonomy" id="326474"/>
    <lineage>
        <taxon>Bacteria</taxon>
        <taxon>Pseudomonadati</taxon>
        <taxon>Pseudomonadota</taxon>
        <taxon>Betaproteobacteria</taxon>
        <taxon>Burkholderiales</taxon>
        <taxon>Burkholderiaceae</taxon>
        <taxon>Caballeronia</taxon>
    </lineage>
</organism>
<dbReference type="RefSeq" id="WP_087666950.1">
    <property type="nucleotide sequence ID" value="NZ_FCNW02000006.1"/>
</dbReference>
<dbReference type="PANTHER" id="PTHR38588">
    <property type="entry name" value="BLL0334 PROTEIN"/>
    <property type="match status" value="1"/>
</dbReference>
<dbReference type="EMBL" id="FCNW02000006">
    <property type="protein sequence ID" value="SAL30797.1"/>
    <property type="molecule type" value="Genomic_DNA"/>
</dbReference>
<gene>
    <name evidence="2" type="ORF">AWB65_01947</name>
</gene>
<dbReference type="STRING" id="326474.AWB65_01947"/>
<reference evidence="2" key="1">
    <citation type="submission" date="2016-01" db="EMBL/GenBank/DDBJ databases">
        <authorList>
            <person name="Peeters C."/>
        </authorList>
    </citation>
    <scope>NUCLEOTIDE SEQUENCE [LARGE SCALE GENOMIC DNA]</scope>
    <source>
        <strain evidence="2">LMG 22934</strain>
    </source>
</reference>
<dbReference type="SUPFAM" id="SSF55961">
    <property type="entry name" value="Bet v1-like"/>
    <property type="match status" value="1"/>
</dbReference>
<evidence type="ECO:0000313" key="2">
    <source>
        <dbReference type="EMBL" id="SAL30797.1"/>
    </source>
</evidence>
<evidence type="ECO:0000313" key="3">
    <source>
        <dbReference type="Proteomes" id="UP000054977"/>
    </source>
</evidence>
<dbReference type="AlphaFoldDB" id="A0A158GFW6"/>
<dbReference type="Gene3D" id="3.30.530.20">
    <property type="match status" value="1"/>
</dbReference>
<dbReference type="Pfam" id="PF06240">
    <property type="entry name" value="COXG"/>
    <property type="match status" value="1"/>
</dbReference>
<comment type="caution">
    <text evidence="2">The sequence shown here is derived from an EMBL/GenBank/DDBJ whole genome shotgun (WGS) entry which is preliminary data.</text>
</comment>
<evidence type="ECO:0000256" key="1">
    <source>
        <dbReference type="SAM" id="MobiDB-lite"/>
    </source>
</evidence>
<feature type="region of interest" description="Disordered" evidence="1">
    <location>
        <begin position="146"/>
        <end position="184"/>
    </location>
</feature>
<keyword evidence="3" id="KW-1185">Reference proteome</keyword>
<feature type="compositionally biased region" description="Acidic residues" evidence="1">
    <location>
        <begin position="157"/>
        <end position="168"/>
    </location>
</feature>
<dbReference type="CDD" id="cd05018">
    <property type="entry name" value="CoxG"/>
    <property type="match status" value="1"/>
</dbReference>
<dbReference type="InterPro" id="IPR023393">
    <property type="entry name" value="START-like_dom_sf"/>
</dbReference>
<protein>
    <submittedName>
        <fullName evidence="2">Carbon monoxide dehydrogenase subunit G</fullName>
    </submittedName>
</protein>